<dbReference type="GO" id="GO:0046872">
    <property type="term" value="F:metal ion binding"/>
    <property type="evidence" value="ECO:0007669"/>
    <property type="project" value="UniProtKB-KW"/>
</dbReference>
<evidence type="ECO:0000313" key="9">
    <source>
        <dbReference type="Proteomes" id="UP000297245"/>
    </source>
</evidence>
<evidence type="ECO:0000313" key="8">
    <source>
        <dbReference type="EMBL" id="THU96929.1"/>
    </source>
</evidence>
<dbReference type="SUPFAM" id="SSF51197">
    <property type="entry name" value="Clavaminate synthase-like"/>
    <property type="match status" value="1"/>
</dbReference>
<name>A0A4S8M418_DENBC</name>
<dbReference type="GO" id="GO:0005737">
    <property type="term" value="C:cytoplasm"/>
    <property type="evidence" value="ECO:0007669"/>
    <property type="project" value="TreeGrafter"/>
</dbReference>
<dbReference type="AlphaFoldDB" id="A0A4S8M418"/>
<evidence type="ECO:0000256" key="3">
    <source>
        <dbReference type="ARBA" id="ARBA00022964"/>
    </source>
</evidence>
<feature type="domain" description="TauD/TfdA-like" evidence="7">
    <location>
        <begin position="93"/>
        <end position="364"/>
    </location>
</feature>
<keyword evidence="3" id="KW-0223">Dioxygenase</keyword>
<keyword evidence="4" id="KW-0560">Oxidoreductase</keyword>
<dbReference type="InterPro" id="IPR051323">
    <property type="entry name" value="AtsK-like"/>
</dbReference>
<dbReference type="InterPro" id="IPR003819">
    <property type="entry name" value="TauD/TfdA-like"/>
</dbReference>
<evidence type="ECO:0000256" key="2">
    <source>
        <dbReference type="ARBA" id="ARBA00022723"/>
    </source>
</evidence>
<sequence>MSTTETVTQDPKQFALTVHPSPTAPHGLPGQPTPKERGQGPFESYLYNHLLPKVFPQSGEIGPPLEDFEHVDPGLRALKHPNPNAFLEKATKITHLAPVIGTEVEGVNLAKLTNDERDQLALAVARRKVMIFRNQDDFYNAGGEFWRDFGSYYGRLHVHPTGGHPEGLPEIHMIYRDENTVYYDTENITRSLWHSDMSHERQPPGLTAFFLFAHPETGGDTFFASGVEALKRLSPDFVAYLRTLKQVQSGIDPVQLTRGGARARNVRRDCIHTVHPVVRRHPVTGEESLFINKEVTKSIVGYKKQESDLILNFLYDHIAAGIDSQCRVKWAPKTVVLWDNRNTLHSALFDYAGSPERRHGARITPQAERPIPALDGLKLE</sequence>
<dbReference type="Proteomes" id="UP000297245">
    <property type="component" value="Unassembled WGS sequence"/>
</dbReference>
<evidence type="ECO:0000256" key="1">
    <source>
        <dbReference type="ARBA" id="ARBA00005896"/>
    </source>
</evidence>
<proteinExistence type="inferred from homology"/>
<keyword evidence="2" id="KW-0479">Metal-binding</keyword>
<comment type="similarity">
    <text evidence="1">Belongs to the TfdA dioxygenase family.</text>
</comment>
<dbReference type="Gene3D" id="3.60.130.10">
    <property type="entry name" value="Clavaminate synthase-like"/>
    <property type="match status" value="1"/>
</dbReference>
<evidence type="ECO:0000259" key="7">
    <source>
        <dbReference type="Pfam" id="PF02668"/>
    </source>
</evidence>
<keyword evidence="5" id="KW-0408">Iron</keyword>
<protein>
    <submittedName>
        <fullName evidence="8">TauD-domain-containing protein</fullName>
    </submittedName>
</protein>
<feature type="compositionally biased region" description="Polar residues" evidence="6">
    <location>
        <begin position="1"/>
        <end position="11"/>
    </location>
</feature>
<dbReference type="EMBL" id="ML179166">
    <property type="protein sequence ID" value="THU96929.1"/>
    <property type="molecule type" value="Genomic_DNA"/>
</dbReference>
<feature type="region of interest" description="Disordered" evidence="6">
    <location>
        <begin position="1"/>
        <end position="38"/>
    </location>
</feature>
<organism evidence="8 9">
    <name type="scientific">Dendrothele bispora (strain CBS 962.96)</name>
    <dbReference type="NCBI Taxonomy" id="1314807"/>
    <lineage>
        <taxon>Eukaryota</taxon>
        <taxon>Fungi</taxon>
        <taxon>Dikarya</taxon>
        <taxon>Basidiomycota</taxon>
        <taxon>Agaricomycotina</taxon>
        <taxon>Agaricomycetes</taxon>
        <taxon>Agaricomycetidae</taxon>
        <taxon>Agaricales</taxon>
        <taxon>Agaricales incertae sedis</taxon>
        <taxon>Dendrothele</taxon>
    </lineage>
</organism>
<dbReference type="InterPro" id="IPR042098">
    <property type="entry name" value="TauD-like_sf"/>
</dbReference>
<accession>A0A4S8M418</accession>
<dbReference type="OrthoDB" id="10257314at2759"/>
<evidence type="ECO:0000256" key="4">
    <source>
        <dbReference type="ARBA" id="ARBA00023002"/>
    </source>
</evidence>
<evidence type="ECO:0000256" key="6">
    <source>
        <dbReference type="SAM" id="MobiDB-lite"/>
    </source>
</evidence>
<dbReference type="FunFam" id="3.60.130.10:FF:000003">
    <property type="entry name" value="Alpha-ketoglutarate-dependent taurine dioxygenase"/>
    <property type="match status" value="1"/>
</dbReference>
<reference evidence="8 9" key="1">
    <citation type="journal article" date="2019" name="Nat. Ecol. Evol.">
        <title>Megaphylogeny resolves global patterns of mushroom evolution.</title>
        <authorList>
            <person name="Varga T."/>
            <person name="Krizsan K."/>
            <person name="Foldi C."/>
            <person name="Dima B."/>
            <person name="Sanchez-Garcia M."/>
            <person name="Sanchez-Ramirez S."/>
            <person name="Szollosi G.J."/>
            <person name="Szarkandi J.G."/>
            <person name="Papp V."/>
            <person name="Albert L."/>
            <person name="Andreopoulos W."/>
            <person name="Angelini C."/>
            <person name="Antonin V."/>
            <person name="Barry K.W."/>
            <person name="Bougher N.L."/>
            <person name="Buchanan P."/>
            <person name="Buyck B."/>
            <person name="Bense V."/>
            <person name="Catcheside P."/>
            <person name="Chovatia M."/>
            <person name="Cooper J."/>
            <person name="Damon W."/>
            <person name="Desjardin D."/>
            <person name="Finy P."/>
            <person name="Geml J."/>
            <person name="Haridas S."/>
            <person name="Hughes K."/>
            <person name="Justo A."/>
            <person name="Karasinski D."/>
            <person name="Kautmanova I."/>
            <person name="Kiss B."/>
            <person name="Kocsube S."/>
            <person name="Kotiranta H."/>
            <person name="LaButti K.M."/>
            <person name="Lechner B.E."/>
            <person name="Liimatainen K."/>
            <person name="Lipzen A."/>
            <person name="Lukacs Z."/>
            <person name="Mihaltcheva S."/>
            <person name="Morgado L.N."/>
            <person name="Niskanen T."/>
            <person name="Noordeloos M.E."/>
            <person name="Ohm R.A."/>
            <person name="Ortiz-Santana B."/>
            <person name="Ovrebo C."/>
            <person name="Racz N."/>
            <person name="Riley R."/>
            <person name="Savchenko A."/>
            <person name="Shiryaev A."/>
            <person name="Soop K."/>
            <person name="Spirin V."/>
            <person name="Szebenyi C."/>
            <person name="Tomsovsky M."/>
            <person name="Tulloss R.E."/>
            <person name="Uehling J."/>
            <person name="Grigoriev I.V."/>
            <person name="Vagvolgyi C."/>
            <person name="Papp T."/>
            <person name="Martin F.M."/>
            <person name="Miettinen O."/>
            <person name="Hibbett D.S."/>
            <person name="Nagy L.G."/>
        </authorList>
    </citation>
    <scope>NUCLEOTIDE SEQUENCE [LARGE SCALE GENOMIC DNA]</scope>
    <source>
        <strain evidence="8 9">CBS 962.96</strain>
    </source>
</reference>
<dbReference type="Pfam" id="PF02668">
    <property type="entry name" value="TauD"/>
    <property type="match status" value="1"/>
</dbReference>
<keyword evidence="9" id="KW-1185">Reference proteome</keyword>
<dbReference type="GO" id="GO:0016706">
    <property type="term" value="F:2-oxoglutarate-dependent dioxygenase activity"/>
    <property type="evidence" value="ECO:0007669"/>
    <property type="project" value="TreeGrafter"/>
</dbReference>
<dbReference type="PANTHER" id="PTHR30468">
    <property type="entry name" value="ALPHA-KETOGLUTARATE-DEPENDENT SULFONATE DIOXYGENASE"/>
    <property type="match status" value="1"/>
</dbReference>
<gene>
    <name evidence="8" type="ORF">K435DRAFT_722311</name>
</gene>
<dbReference type="PANTHER" id="PTHR30468:SF1">
    <property type="entry name" value="ALPHA-KETOGLUTARATE-DEPENDENT SULFONATE DIOXYGENASE"/>
    <property type="match status" value="1"/>
</dbReference>
<evidence type="ECO:0000256" key="5">
    <source>
        <dbReference type="ARBA" id="ARBA00023004"/>
    </source>
</evidence>